<dbReference type="EMBL" id="CP006916">
    <property type="protein sequence ID" value="AHV85497.2"/>
    <property type="molecule type" value="Genomic_DNA"/>
</dbReference>
<dbReference type="GO" id="GO:0046872">
    <property type="term" value="F:metal ion binding"/>
    <property type="evidence" value="ECO:0007669"/>
    <property type="project" value="UniProtKB-KW"/>
</dbReference>
<dbReference type="InterPro" id="IPR015991">
    <property type="entry name" value="TatD/YcfH-like"/>
</dbReference>
<dbReference type="GO" id="GO:0016788">
    <property type="term" value="F:hydrolase activity, acting on ester bonds"/>
    <property type="evidence" value="ECO:0007669"/>
    <property type="project" value="InterPro"/>
</dbReference>
<dbReference type="InterPro" id="IPR001130">
    <property type="entry name" value="TatD-like"/>
</dbReference>
<reference evidence="4 5" key="1">
    <citation type="journal article" date="2011" name="PLoS ONE">
        <title>Core proteome of the minimal cell: comparative proteomics of three mollicute species.</title>
        <authorList>
            <person name="Fisunov G.Y."/>
            <person name="Alexeev D.G."/>
            <person name="Bazaleev N.A."/>
            <person name="Ladygina V.G."/>
            <person name="Galyamina M.A."/>
            <person name="Kondratov I.G."/>
            <person name="Zhukova N.A."/>
            <person name="Serebryakova M.V."/>
            <person name="Demina I.A."/>
            <person name="Govorun V.M."/>
        </authorList>
    </citation>
    <scope>NUCLEOTIDE SEQUENCE [LARGE SCALE GENOMIC DNA]</scope>
    <source>
        <strain evidence="4 5">S6</strain>
    </source>
</reference>
<feature type="binding site" evidence="3">
    <location>
        <position position="9"/>
    </location>
    <ligand>
        <name>a divalent metal cation</name>
        <dbReference type="ChEBI" id="CHEBI:60240"/>
        <label>1</label>
    </ligand>
</feature>
<name>A0A0F6CM45_MYCGL</name>
<feature type="binding site" evidence="3">
    <location>
        <position position="157"/>
    </location>
    <ligand>
        <name>a divalent metal cation</name>
        <dbReference type="ChEBI" id="CHEBI:60240"/>
        <label>2</label>
    </ligand>
</feature>
<dbReference type="InterPro" id="IPR018228">
    <property type="entry name" value="DNase_TatD-rel_CS"/>
</dbReference>
<dbReference type="PANTHER" id="PTHR46124">
    <property type="entry name" value="D-AMINOACYL-TRNA DEACYLASE"/>
    <property type="match status" value="1"/>
</dbReference>
<evidence type="ECO:0000313" key="5">
    <source>
        <dbReference type="Proteomes" id="UP000018735"/>
    </source>
</evidence>
<dbReference type="AlphaFoldDB" id="A0A0F6CM45"/>
<dbReference type="Proteomes" id="UP000018735">
    <property type="component" value="Chromosome"/>
</dbReference>
<evidence type="ECO:0000256" key="3">
    <source>
        <dbReference type="PIRSR" id="PIRSR005902-1"/>
    </source>
</evidence>
<evidence type="ECO:0000313" key="4">
    <source>
        <dbReference type="EMBL" id="AHV85497.2"/>
    </source>
</evidence>
<dbReference type="GO" id="GO:0004536">
    <property type="term" value="F:DNA nuclease activity"/>
    <property type="evidence" value="ECO:0007669"/>
    <property type="project" value="InterPro"/>
</dbReference>
<dbReference type="CDD" id="cd01310">
    <property type="entry name" value="TatD_DNAse"/>
    <property type="match status" value="1"/>
</dbReference>
<organism evidence="4 5">
    <name type="scientific">Mycoplasmoides gallisepticum S6</name>
    <dbReference type="NCBI Taxonomy" id="1006581"/>
    <lineage>
        <taxon>Bacteria</taxon>
        <taxon>Bacillati</taxon>
        <taxon>Mycoplasmatota</taxon>
        <taxon>Mycoplasmoidales</taxon>
        <taxon>Mycoplasmoidaceae</taxon>
        <taxon>Mycoplasmoides</taxon>
    </lineage>
</organism>
<dbReference type="FunFam" id="3.20.20.140:FF:000005">
    <property type="entry name" value="TatD family hydrolase"/>
    <property type="match status" value="1"/>
</dbReference>
<feature type="binding site" evidence="3">
    <location>
        <position position="97"/>
    </location>
    <ligand>
        <name>a divalent metal cation</name>
        <dbReference type="ChEBI" id="CHEBI:60240"/>
        <label>1</label>
    </ligand>
</feature>
<dbReference type="Pfam" id="PF01026">
    <property type="entry name" value="TatD_DNase"/>
    <property type="match status" value="1"/>
</dbReference>
<dbReference type="SUPFAM" id="SSF51556">
    <property type="entry name" value="Metallo-dependent hydrolases"/>
    <property type="match status" value="1"/>
</dbReference>
<sequence length="266" mass="31088">MKYKLYDTHCHVNIEQLFPKHDELLKAFDQENIYINVVGTTLEDSILANDITKKYNNCSACIAVHPNDVQQHNLKEVRTTFEQMLSTPNNKIVGIGECGLDFYYTDQYKAIQYQFLDMHLELANKYKKPLMLHIRNAHKELVEYLNNKEILVPIIFHCFSQDIETYKLLEQLPTKIVRFYSIPGVVTFKNAKALQEVIPLIKNEQLLVETDAPFLTPHPFRGKENNSLYLKYTIEKIAELKNVSVDQIKQLTFDNAYNLFKPKIKD</sequence>
<dbReference type="PROSITE" id="PS01137">
    <property type="entry name" value="TATD_1"/>
    <property type="match status" value="1"/>
</dbReference>
<keyword evidence="2" id="KW-0378">Hydrolase</keyword>
<protein>
    <submittedName>
        <fullName evidence="4">TatD like protein</fullName>
    </submittedName>
</protein>
<feature type="binding site" evidence="3">
    <location>
        <position position="11"/>
    </location>
    <ligand>
        <name>a divalent metal cation</name>
        <dbReference type="ChEBI" id="CHEBI:60240"/>
        <label>1</label>
    </ligand>
</feature>
<proteinExistence type="predicted"/>
<dbReference type="RefSeq" id="WP_011113981.1">
    <property type="nucleotide sequence ID" value="NC_023030.2"/>
</dbReference>
<dbReference type="PANTHER" id="PTHR46124:SF2">
    <property type="entry name" value="D-AMINOACYL-TRNA DEACYLASE"/>
    <property type="match status" value="1"/>
</dbReference>
<evidence type="ECO:0000256" key="1">
    <source>
        <dbReference type="ARBA" id="ARBA00022723"/>
    </source>
</evidence>
<evidence type="ECO:0000256" key="2">
    <source>
        <dbReference type="ARBA" id="ARBA00022801"/>
    </source>
</evidence>
<accession>A0A0F6CM45</accession>
<dbReference type="NCBIfam" id="TIGR00010">
    <property type="entry name" value="YchF/TatD family DNA exonuclease"/>
    <property type="match status" value="1"/>
</dbReference>
<dbReference type="PIRSF" id="PIRSF005902">
    <property type="entry name" value="DNase_TatD"/>
    <property type="match status" value="1"/>
</dbReference>
<dbReference type="KEGG" id="mgz:GCW_94036"/>
<feature type="binding site" evidence="3">
    <location>
        <position position="211"/>
    </location>
    <ligand>
        <name>a divalent metal cation</name>
        <dbReference type="ChEBI" id="CHEBI:60240"/>
        <label>1</label>
    </ligand>
</feature>
<gene>
    <name evidence="4" type="primary">tatD</name>
    <name evidence="4" type="ORF">GCW_94036</name>
</gene>
<dbReference type="Gene3D" id="3.20.20.140">
    <property type="entry name" value="Metal-dependent hydrolases"/>
    <property type="match status" value="1"/>
</dbReference>
<dbReference type="GO" id="GO:0005829">
    <property type="term" value="C:cytosol"/>
    <property type="evidence" value="ECO:0007669"/>
    <property type="project" value="TreeGrafter"/>
</dbReference>
<dbReference type="InterPro" id="IPR032466">
    <property type="entry name" value="Metal_Hydrolase"/>
</dbReference>
<dbReference type="eggNOG" id="COG0084">
    <property type="taxonomic scope" value="Bacteria"/>
</dbReference>
<feature type="binding site" evidence="3">
    <location>
        <position position="133"/>
    </location>
    <ligand>
        <name>a divalent metal cation</name>
        <dbReference type="ChEBI" id="CHEBI:60240"/>
        <label>2</label>
    </ligand>
</feature>
<dbReference type="GeneID" id="93510558"/>
<keyword evidence="1 3" id="KW-0479">Metal-binding</keyword>